<dbReference type="Proteomes" id="UP001500994">
    <property type="component" value="Unassembled WGS sequence"/>
</dbReference>
<evidence type="ECO:0000313" key="2">
    <source>
        <dbReference type="Proteomes" id="UP001500994"/>
    </source>
</evidence>
<comment type="caution">
    <text evidence="1">The sequence shown here is derived from an EMBL/GenBank/DDBJ whole genome shotgun (WGS) entry which is preliminary data.</text>
</comment>
<gene>
    <name evidence="1" type="ORF">GCM10009864_34600</name>
</gene>
<protein>
    <submittedName>
        <fullName evidence="1">Uncharacterized protein</fullName>
    </submittedName>
</protein>
<keyword evidence="2" id="KW-1185">Reference proteome</keyword>
<dbReference type="EMBL" id="BAAARK010000009">
    <property type="protein sequence ID" value="GAA2663510.1"/>
    <property type="molecule type" value="Genomic_DNA"/>
</dbReference>
<name>A0ABN3RZH7_9ACTN</name>
<sequence length="69" mass="7714">MRDRVTGSQRPCRFSDGRHPVQRLLTEVGEVVDDIGGEQLLQPVKASVVNKVTMQRDQFGDGQAIFKSE</sequence>
<organism evidence="1 2">
    <name type="scientific">Streptomyces lunalinharesii</name>
    <dbReference type="NCBI Taxonomy" id="333384"/>
    <lineage>
        <taxon>Bacteria</taxon>
        <taxon>Bacillati</taxon>
        <taxon>Actinomycetota</taxon>
        <taxon>Actinomycetes</taxon>
        <taxon>Kitasatosporales</taxon>
        <taxon>Streptomycetaceae</taxon>
        <taxon>Streptomyces</taxon>
    </lineage>
</organism>
<reference evidence="1 2" key="1">
    <citation type="journal article" date="2019" name="Int. J. Syst. Evol. Microbiol.">
        <title>The Global Catalogue of Microorganisms (GCM) 10K type strain sequencing project: providing services to taxonomists for standard genome sequencing and annotation.</title>
        <authorList>
            <consortium name="The Broad Institute Genomics Platform"/>
            <consortium name="The Broad Institute Genome Sequencing Center for Infectious Disease"/>
            <person name="Wu L."/>
            <person name="Ma J."/>
        </authorList>
    </citation>
    <scope>NUCLEOTIDE SEQUENCE [LARGE SCALE GENOMIC DNA]</scope>
    <source>
        <strain evidence="1 2">JCM 16374</strain>
    </source>
</reference>
<evidence type="ECO:0000313" key="1">
    <source>
        <dbReference type="EMBL" id="GAA2663510.1"/>
    </source>
</evidence>
<accession>A0ABN3RZH7</accession>
<proteinExistence type="predicted"/>